<feature type="transmembrane region" description="Helical" evidence="1">
    <location>
        <begin position="12"/>
        <end position="34"/>
    </location>
</feature>
<proteinExistence type="predicted"/>
<protein>
    <recommendedName>
        <fullName evidence="4">ABC-2 type transport system permease protein</fullName>
    </recommendedName>
</protein>
<name>A0ABY2BRC2_9ACTN</name>
<evidence type="ECO:0000256" key="1">
    <source>
        <dbReference type="SAM" id="Phobius"/>
    </source>
</evidence>
<keyword evidence="1" id="KW-0472">Membrane</keyword>
<keyword evidence="1" id="KW-0812">Transmembrane</keyword>
<evidence type="ECO:0008006" key="4">
    <source>
        <dbReference type="Google" id="ProtNLM"/>
    </source>
</evidence>
<keyword evidence="3" id="KW-1185">Reference proteome</keyword>
<organism evidence="2 3">
    <name type="scientific">Kribbella orskensis</name>
    <dbReference type="NCBI Taxonomy" id="2512216"/>
    <lineage>
        <taxon>Bacteria</taxon>
        <taxon>Bacillati</taxon>
        <taxon>Actinomycetota</taxon>
        <taxon>Actinomycetes</taxon>
        <taxon>Propionibacteriales</taxon>
        <taxon>Kribbellaceae</taxon>
        <taxon>Kribbella</taxon>
    </lineage>
</organism>
<evidence type="ECO:0000313" key="2">
    <source>
        <dbReference type="EMBL" id="TCO26105.1"/>
    </source>
</evidence>
<feature type="transmembrane region" description="Helical" evidence="1">
    <location>
        <begin position="70"/>
        <end position="90"/>
    </location>
</feature>
<keyword evidence="1" id="KW-1133">Transmembrane helix</keyword>
<accession>A0ABY2BRC2</accession>
<sequence length="98" mass="10096">MLSGSLFRTPEQASSIGPVIGIGFAMLGGCLWPLEIVPAGVRALGHVTPHAWAVDAWITVLSKDGTVGDIAAPLCVLVLFAAGLLVAASARLHRRLVA</sequence>
<evidence type="ECO:0000313" key="3">
    <source>
        <dbReference type="Proteomes" id="UP000295818"/>
    </source>
</evidence>
<gene>
    <name evidence="2" type="ORF">EV644_104609</name>
</gene>
<dbReference type="Proteomes" id="UP000295818">
    <property type="component" value="Unassembled WGS sequence"/>
</dbReference>
<dbReference type="EMBL" id="SLWM01000004">
    <property type="protein sequence ID" value="TCO26105.1"/>
    <property type="molecule type" value="Genomic_DNA"/>
</dbReference>
<reference evidence="2 3" key="1">
    <citation type="journal article" date="2015" name="Stand. Genomic Sci.">
        <title>Genomic Encyclopedia of Bacterial and Archaeal Type Strains, Phase III: the genomes of soil and plant-associated and newly described type strains.</title>
        <authorList>
            <person name="Whitman W.B."/>
            <person name="Woyke T."/>
            <person name="Klenk H.P."/>
            <person name="Zhou Y."/>
            <person name="Lilburn T.G."/>
            <person name="Beck B.J."/>
            <person name="De Vos P."/>
            <person name="Vandamme P."/>
            <person name="Eisen J.A."/>
            <person name="Garrity G."/>
            <person name="Hugenholtz P."/>
            <person name="Kyrpides N.C."/>
        </authorList>
    </citation>
    <scope>NUCLEOTIDE SEQUENCE [LARGE SCALE GENOMIC DNA]</scope>
    <source>
        <strain evidence="2 3">VKM Ac-2538</strain>
    </source>
</reference>
<comment type="caution">
    <text evidence="2">The sequence shown here is derived from an EMBL/GenBank/DDBJ whole genome shotgun (WGS) entry which is preliminary data.</text>
</comment>